<sequence>MTKDLSGLTAIVTGAGAGPEAAPSIGDAIARLLGRAGATVALLDIDEKAAEKTAVLMKEDGARGIPIHADVTDEVACREAVGKVMSDCGRIDILVNNVAIGQGTSPTQIVEADWDRAMAVNVKSVLFMCKHVIPEMSAGGSIVNLSTTAIETPSASTAYGATKAAVEAITYEVAMQHGPDGIRCNNVRPGEVWSAMIERGCPTPEAAEAKREQRKARTALLSESSSWDVAEAVLFLASPAARFITGQTIAVDGGAALLRPDPNWREDRCYWKATSQS</sequence>
<gene>
    <name evidence="2" type="ORF">DX908_13745</name>
</gene>
<dbReference type="InterPro" id="IPR036291">
    <property type="entry name" value="NAD(P)-bd_dom_sf"/>
</dbReference>
<dbReference type="SUPFAM" id="SSF51735">
    <property type="entry name" value="NAD(P)-binding Rossmann-fold domains"/>
    <property type="match status" value="1"/>
</dbReference>
<dbReference type="CDD" id="cd05233">
    <property type="entry name" value="SDR_c"/>
    <property type="match status" value="1"/>
</dbReference>
<accession>A0A371RLB1</accession>
<reference evidence="2 3" key="1">
    <citation type="submission" date="2018-08" db="EMBL/GenBank/DDBJ databases">
        <title>Parvularcula sp. SM1705, isolated from surface water of the South Sea China.</title>
        <authorList>
            <person name="Sun L."/>
        </authorList>
    </citation>
    <scope>NUCLEOTIDE SEQUENCE [LARGE SCALE GENOMIC DNA]</scope>
    <source>
        <strain evidence="2 3">SM1705</strain>
    </source>
</reference>
<dbReference type="Gene3D" id="3.40.50.720">
    <property type="entry name" value="NAD(P)-binding Rossmann-like Domain"/>
    <property type="match status" value="1"/>
</dbReference>
<dbReference type="EMBL" id="QUQO01000001">
    <property type="protein sequence ID" value="RFB06235.1"/>
    <property type="molecule type" value="Genomic_DNA"/>
</dbReference>
<name>A0A371RLB1_9PROT</name>
<dbReference type="AlphaFoldDB" id="A0A371RLB1"/>
<dbReference type="InParanoid" id="A0A371RLB1"/>
<dbReference type="PANTHER" id="PTHR43975:SF2">
    <property type="entry name" value="EG:BACR7A4.14 PROTEIN-RELATED"/>
    <property type="match status" value="1"/>
</dbReference>
<dbReference type="FunFam" id="3.40.50.720:FF:000084">
    <property type="entry name" value="Short-chain dehydrogenase reductase"/>
    <property type="match status" value="1"/>
</dbReference>
<protein>
    <submittedName>
        <fullName evidence="2">SDR family oxidoreductase</fullName>
    </submittedName>
</protein>
<organism evidence="2 3">
    <name type="scientific">Parvularcula marina</name>
    <dbReference type="NCBI Taxonomy" id="2292771"/>
    <lineage>
        <taxon>Bacteria</taxon>
        <taxon>Pseudomonadati</taxon>
        <taxon>Pseudomonadota</taxon>
        <taxon>Alphaproteobacteria</taxon>
        <taxon>Parvularculales</taxon>
        <taxon>Parvularculaceae</taxon>
        <taxon>Parvularcula</taxon>
    </lineage>
</organism>
<dbReference type="InterPro" id="IPR002347">
    <property type="entry name" value="SDR_fam"/>
</dbReference>
<dbReference type="InterPro" id="IPR020904">
    <property type="entry name" value="Sc_DH/Rdtase_CS"/>
</dbReference>
<comment type="caution">
    <text evidence="2">The sequence shown here is derived from an EMBL/GenBank/DDBJ whole genome shotgun (WGS) entry which is preliminary data.</text>
</comment>
<keyword evidence="3" id="KW-1185">Reference proteome</keyword>
<dbReference type="PROSITE" id="PS00061">
    <property type="entry name" value="ADH_SHORT"/>
    <property type="match status" value="1"/>
</dbReference>
<dbReference type="Proteomes" id="UP000264589">
    <property type="component" value="Unassembled WGS sequence"/>
</dbReference>
<comment type="similarity">
    <text evidence="1">Belongs to the short-chain dehydrogenases/reductases (SDR) family.</text>
</comment>
<evidence type="ECO:0000313" key="2">
    <source>
        <dbReference type="EMBL" id="RFB06235.1"/>
    </source>
</evidence>
<dbReference type="PANTHER" id="PTHR43975">
    <property type="entry name" value="ZGC:101858"/>
    <property type="match status" value="1"/>
</dbReference>
<proteinExistence type="inferred from homology"/>
<dbReference type="RefSeq" id="WP_116392869.1">
    <property type="nucleotide sequence ID" value="NZ_QUQO01000001.1"/>
</dbReference>
<dbReference type="PRINTS" id="PR00080">
    <property type="entry name" value="SDRFAMILY"/>
</dbReference>
<dbReference type="PRINTS" id="PR00081">
    <property type="entry name" value="GDHRDH"/>
</dbReference>
<evidence type="ECO:0000313" key="3">
    <source>
        <dbReference type="Proteomes" id="UP000264589"/>
    </source>
</evidence>
<dbReference type="OrthoDB" id="9789398at2"/>
<dbReference type="Pfam" id="PF13561">
    <property type="entry name" value="adh_short_C2"/>
    <property type="match status" value="1"/>
</dbReference>
<evidence type="ECO:0000256" key="1">
    <source>
        <dbReference type="ARBA" id="ARBA00006484"/>
    </source>
</evidence>